<dbReference type="PANTHER" id="PTHR11346">
    <property type="entry name" value="GALECTIN"/>
    <property type="match status" value="1"/>
</dbReference>
<dbReference type="InterPro" id="IPR013320">
    <property type="entry name" value="ConA-like_dom_sf"/>
</dbReference>
<proteinExistence type="predicted"/>
<dbReference type="InterPro" id="IPR044156">
    <property type="entry name" value="Galectin-like"/>
</dbReference>
<evidence type="ECO:0000256" key="1">
    <source>
        <dbReference type="ARBA" id="ARBA00022734"/>
    </source>
</evidence>
<accession>A0A9W2YR35</accession>
<evidence type="ECO:0000256" key="2">
    <source>
        <dbReference type="RuleBase" id="RU102079"/>
    </source>
</evidence>
<dbReference type="SMART" id="SM00908">
    <property type="entry name" value="Gal-bind_lectin"/>
    <property type="match status" value="1"/>
</dbReference>
<keyword evidence="4" id="KW-1185">Reference proteome</keyword>
<dbReference type="Proteomes" id="UP001165740">
    <property type="component" value="Chromosome 13"/>
</dbReference>
<sequence>MYTLYIQVFITHYLYYSAVSQNLCDQNCTANFVLFSNIQLDGCQSGQFSAMTISTLNCLNNIKCGALVCDKNISCSTCYSHSIKRLVFPEVETPVYLRRRLVRLNILINLVTMVTDETVAIPSGLMPGDVIYLRVTFLKYDNLYIELTEDTSNVNYEFRARCNPDQCSSTGTCSGSECNLKYVTINSKTNGQWSNAPYTSQEYPFILNEEFKIYFLVKQDSVDVFVKEQLFCSYKTQRQPENIREISVRGTVLVHELSL</sequence>
<dbReference type="AlphaFoldDB" id="A0A9W2YR35"/>
<reference evidence="5" key="1">
    <citation type="submission" date="2025-08" db="UniProtKB">
        <authorList>
            <consortium name="RefSeq"/>
        </authorList>
    </citation>
    <scope>IDENTIFICATION</scope>
</reference>
<evidence type="ECO:0000313" key="4">
    <source>
        <dbReference type="Proteomes" id="UP001165740"/>
    </source>
</evidence>
<dbReference type="Gene3D" id="2.60.120.200">
    <property type="match status" value="1"/>
</dbReference>
<dbReference type="RefSeq" id="XP_055865223.1">
    <property type="nucleotide sequence ID" value="XM_056009248.1"/>
</dbReference>
<dbReference type="GO" id="GO:0030246">
    <property type="term" value="F:carbohydrate binding"/>
    <property type="evidence" value="ECO:0007669"/>
    <property type="project" value="UniProtKB-UniRule"/>
</dbReference>
<organism evidence="4 5">
    <name type="scientific">Biomphalaria glabrata</name>
    <name type="common">Bloodfluke planorb</name>
    <name type="synonym">Freshwater snail</name>
    <dbReference type="NCBI Taxonomy" id="6526"/>
    <lineage>
        <taxon>Eukaryota</taxon>
        <taxon>Metazoa</taxon>
        <taxon>Spiralia</taxon>
        <taxon>Lophotrochozoa</taxon>
        <taxon>Mollusca</taxon>
        <taxon>Gastropoda</taxon>
        <taxon>Heterobranchia</taxon>
        <taxon>Euthyneura</taxon>
        <taxon>Panpulmonata</taxon>
        <taxon>Hygrophila</taxon>
        <taxon>Lymnaeoidea</taxon>
        <taxon>Planorbidae</taxon>
        <taxon>Biomphalaria</taxon>
    </lineage>
</organism>
<evidence type="ECO:0000259" key="3">
    <source>
        <dbReference type="PROSITE" id="PS51304"/>
    </source>
</evidence>
<name>A0A9W2YR35_BIOGL</name>
<feature type="domain" description="Galectin" evidence="3">
    <location>
        <begin position="117"/>
        <end position="259"/>
    </location>
</feature>
<dbReference type="InterPro" id="IPR001079">
    <property type="entry name" value="Galectin_CRD"/>
</dbReference>
<dbReference type="PANTHER" id="PTHR11346:SF147">
    <property type="entry name" value="GALECTIN"/>
    <property type="match status" value="1"/>
</dbReference>
<dbReference type="OrthoDB" id="6053087at2759"/>
<dbReference type="Pfam" id="PF00337">
    <property type="entry name" value="Gal-bind_lectin"/>
    <property type="match status" value="1"/>
</dbReference>
<dbReference type="PROSITE" id="PS51304">
    <property type="entry name" value="GALECTIN"/>
    <property type="match status" value="1"/>
</dbReference>
<keyword evidence="1 2" id="KW-0430">Lectin</keyword>
<protein>
    <recommendedName>
        <fullName evidence="2">Galectin</fullName>
    </recommendedName>
</protein>
<evidence type="ECO:0000313" key="5">
    <source>
        <dbReference type="RefSeq" id="XP_055865223.1"/>
    </source>
</evidence>
<dbReference type="GeneID" id="129922583"/>
<gene>
    <name evidence="5" type="primary">LOC129922583</name>
</gene>
<dbReference type="SUPFAM" id="SSF49899">
    <property type="entry name" value="Concanavalin A-like lectins/glucanases"/>
    <property type="match status" value="1"/>
</dbReference>